<evidence type="ECO:0000259" key="5">
    <source>
        <dbReference type="Pfam" id="PF00206"/>
    </source>
</evidence>
<dbReference type="SUPFAM" id="SSF48557">
    <property type="entry name" value="L-aspartase-like"/>
    <property type="match status" value="1"/>
</dbReference>
<feature type="compositionally biased region" description="Polar residues" evidence="4">
    <location>
        <begin position="275"/>
        <end position="287"/>
    </location>
</feature>
<evidence type="ECO:0008006" key="9">
    <source>
        <dbReference type="Google" id="ProtNLM"/>
    </source>
</evidence>
<dbReference type="Pfam" id="PF00206">
    <property type="entry name" value="Lyase_1"/>
    <property type="match status" value="1"/>
</dbReference>
<dbReference type="GO" id="GO:0004018">
    <property type="term" value="F:N6-(1,2-dicarboxyethyl)AMP AMP-lyase (fumarate-forming) activity"/>
    <property type="evidence" value="ECO:0007669"/>
    <property type="project" value="InterPro"/>
</dbReference>
<protein>
    <recommendedName>
        <fullName evidence="9">Adenylosuccinate lyase</fullName>
    </recommendedName>
</protein>
<dbReference type="InterPro" id="IPR020557">
    <property type="entry name" value="Fumarate_lyase_CS"/>
</dbReference>
<dbReference type="GO" id="GO:0005829">
    <property type="term" value="C:cytosol"/>
    <property type="evidence" value="ECO:0007669"/>
    <property type="project" value="TreeGrafter"/>
</dbReference>
<dbReference type="GO" id="GO:0044208">
    <property type="term" value="P:'de novo' AMP biosynthetic process"/>
    <property type="evidence" value="ECO:0007669"/>
    <property type="project" value="TreeGrafter"/>
</dbReference>
<dbReference type="InterPro" id="IPR022761">
    <property type="entry name" value="Fumarate_lyase_N"/>
</dbReference>
<sequence>MDRSDCISPIDVRYWNPTIAQFLSEEAFIRYKLQVEAALATVLHAYGFFGEDILAEITQACATVMVAEIVAEEARIKHDIRALANCIRARVSDRAKPFVHYMATSQDIIDTANVLRFRDTMTHVLLPGARELMRVLADIALREAATPQVGRTHGQHAVPITFGFAIAGYVSRLGFSVQELEWHTKNIRGKFSGAVGAHNAQALFVDPELFEFRVLGELGLDACQHSTQIAPPEPMARMLGEVVVMLGIIANLADDMRHLQRSEIGEVSEEFSEDQVGSSTMPQKQNPITFENNKSIWKIVMPRMMTVYMDQISEHQRDLTNSASMRTYGELLAYASVVLGRMTHAMGHLSVNRARMKENLSASRGSIGAEPLYLLLAFLGHPDAHEAVRKLSLRARAEGRTLMEAVAAEPCMAPYVERMTDEQKALLQNPEAYSGISEKKARDIACYWKKTLKL</sequence>
<comment type="function">
    <text evidence="3">Catalyzes two reactions in de novo purine nucleotide biosynthesis. Catalyzes the breakdown of 5-aminoimidazole- (N-succinylocarboxamide) ribotide (SAICAR or 2-[5-amino-1-(5-phospho-beta-D-ribosyl)imidazole-4-carboxamido]succinate) to 5-aminoimidazole-4-carboxamide ribotide (AICAR or 5-amino-1-(5-phospho-beta-D-ribosyl)imidazole-4-carboxamide) and fumarate, and of adenylosuccinate (ADS or N(6)-(1,2-dicarboxyethyl)-AMP) to adenosine monophosphate (AMP) and fumarate.</text>
</comment>
<name>A0A1G2KY06_9BACT</name>
<feature type="region of interest" description="Disordered" evidence="4">
    <location>
        <begin position="268"/>
        <end position="287"/>
    </location>
</feature>
<evidence type="ECO:0000256" key="1">
    <source>
        <dbReference type="ARBA" id="ARBA00022755"/>
    </source>
</evidence>
<organism evidence="7 8">
    <name type="scientific">Candidatus Sungbacteria bacterium RIFCSPHIGHO2_02_FULL_51_29</name>
    <dbReference type="NCBI Taxonomy" id="1802273"/>
    <lineage>
        <taxon>Bacteria</taxon>
        <taxon>Candidatus Sungiibacteriota</taxon>
    </lineage>
</organism>
<dbReference type="PANTHER" id="PTHR43172:SF1">
    <property type="entry name" value="ADENYLOSUCCINATE LYASE"/>
    <property type="match status" value="1"/>
</dbReference>
<dbReference type="Gene3D" id="1.20.200.10">
    <property type="entry name" value="Fumarase/aspartase (Central domain)"/>
    <property type="match status" value="1"/>
</dbReference>
<dbReference type="AlphaFoldDB" id="A0A1G2KY06"/>
<dbReference type="InterPro" id="IPR000362">
    <property type="entry name" value="Fumarate_lyase_fam"/>
</dbReference>
<keyword evidence="1" id="KW-0658">Purine biosynthesis</keyword>
<feature type="domain" description="Adenylosuccinate lyase PurB C-terminal" evidence="6">
    <location>
        <begin position="313"/>
        <end position="410"/>
    </location>
</feature>
<dbReference type="EMBL" id="MHQL01000017">
    <property type="protein sequence ID" value="OHA03319.1"/>
    <property type="molecule type" value="Genomic_DNA"/>
</dbReference>
<dbReference type="PROSITE" id="PS00163">
    <property type="entry name" value="FUMARATE_LYASES"/>
    <property type="match status" value="1"/>
</dbReference>
<gene>
    <name evidence="7" type="ORF">A3C16_01435</name>
</gene>
<dbReference type="PANTHER" id="PTHR43172">
    <property type="entry name" value="ADENYLOSUCCINATE LYASE"/>
    <property type="match status" value="1"/>
</dbReference>
<evidence type="ECO:0000256" key="3">
    <source>
        <dbReference type="ARBA" id="ARBA00025012"/>
    </source>
</evidence>
<dbReference type="GO" id="GO:0006188">
    <property type="term" value="P:IMP biosynthetic process"/>
    <property type="evidence" value="ECO:0007669"/>
    <property type="project" value="InterPro"/>
</dbReference>
<evidence type="ECO:0000259" key="6">
    <source>
        <dbReference type="Pfam" id="PF08328"/>
    </source>
</evidence>
<accession>A0A1G2KY06</accession>
<dbReference type="GO" id="GO:0070626">
    <property type="term" value="F:(S)-2-(5-amino-1-(5-phospho-D-ribosyl)imidazole-4-carboxamido) succinate lyase (fumarate-forming) activity"/>
    <property type="evidence" value="ECO:0007669"/>
    <property type="project" value="TreeGrafter"/>
</dbReference>
<dbReference type="PRINTS" id="PR00149">
    <property type="entry name" value="FUMRATELYASE"/>
</dbReference>
<evidence type="ECO:0000256" key="4">
    <source>
        <dbReference type="SAM" id="MobiDB-lite"/>
    </source>
</evidence>
<dbReference type="InterPro" id="IPR024083">
    <property type="entry name" value="Fumarase/histidase_N"/>
</dbReference>
<dbReference type="CDD" id="cd01595">
    <property type="entry name" value="Adenylsuccinate_lyase_like"/>
    <property type="match status" value="1"/>
</dbReference>
<dbReference type="InterPro" id="IPR008948">
    <property type="entry name" value="L-Aspartase-like"/>
</dbReference>
<evidence type="ECO:0000313" key="8">
    <source>
        <dbReference type="Proteomes" id="UP000177811"/>
    </source>
</evidence>
<dbReference type="Gene3D" id="1.10.40.30">
    <property type="entry name" value="Fumarase/aspartase (C-terminal domain)"/>
    <property type="match status" value="1"/>
</dbReference>
<dbReference type="InterPro" id="IPR013539">
    <property type="entry name" value="PurB_C"/>
</dbReference>
<evidence type="ECO:0000313" key="7">
    <source>
        <dbReference type="EMBL" id="OHA03319.1"/>
    </source>
</evidence>
<proteinExistence type="predicted"/>
<evidence type="ECO:0000256" key="2">
    <source>
        <dbReference type="ARBA" id="ARBA00023239"/>
    </source>
</evidence>
<dbReference type="Pfam" id="PF08328">
    <property type="entry name" value="ASL_C"/>
    <property type="match status" value="1"/>
</dbReference>
<dbReference type="Gene3D" id="1.10.275.10">
    <property type="entry name" value="Fumarase/aspartase (N-terminal domain)"/>
    <property type="match status" value="1"/>
</dbReference>
<comment type="caution">
    <text evidence="7">The sequence shown here is derived from an EMBL/GenBank/DDBJ whole genome shotgun (WGS) entry which is preliminary data.</text>
</comment>
<reference evidence="7 8" key="1">
    <citation type="journal article" date="2016" name="Nat. Commun.">
        <title>Thousands of microbial genomes shed light on interconnected biogeochemical processes in an aquifer system.</title>
        <authorList>
            <person name="Anantharaman K."/>
            <person name="Brown C.T."/>
            <person name="Hug L.A."/>
            <person name="Sharon I."/>
            <person name="Castelle C.J."/>
            <person name="Probst A.J."/>
            <person name="Thomas B.C."/>
            <person name="Singh A."/>
            <person name="Wilkins M.J."/>
            <person name="Karaoz U."/>
            <person name="Brodie E.L."/>
            <person name="Williams K.H."/>
            <person name="Hubbard S.S."/>
            <person name="Banfield J.F."/>
        </authorList>
    </citation>
    <scope>NUCLEOTIDE SEQUENCE [LARGE SCALE GENOMIC DNA]</scope>
</reference>
<keyword evidence="2" id="KW-0456">Lyase</keyword>
<feature type="domain" description="Fumarate lyase N-terminal" evidence="5">
    <location>
        <begin position="35"/>
        <end position="296"/>
    </location>
</feature>
<dbReference type="Proteomes" id="UP000177811">
    <property type="component" value="Unassembled WGS sequence"/>
</dbReference>